<keyword evidence="2" id="KW-0238">DNA-binding</keyword>
<gene>
    <name evidence="5" type="ORF">DI616_17305</name>
</gene>
<evidence type="ECO:0000256" key="1">
    <source>
        <dbReference type="ARBA" id="ARBA00023015"/>
    </source>
</evidence>
<organism evidence="5 6">
    <name type="scientific">Paracoccus denitrificans</name>
    <dbReference type="NCBI Taxonomy" id="266"/>
    <lineage>
        <taxon>Bacteria</taxon>
        <taxon>Pseudomonadati</taxon>
        <taxon>Pseudomonadota</taxon>
        <taxon>Alphaproteobacteria</taxon>
        <taxon>Rhodobacterales</taxon>
        <taxon>Paracoccaceae</taxon>
        <taxon>Paracoccus</taxon>
    </lineage>
</organism>
<dbReference type="SUPFAM" id="SSF46785">
    <property type="entry name" value="Winged helix' DNA-binding domain"/>
    <property type="match status" value="1"/>
</dbReference>
<dbReference type="Gene3D" id="1.10.10.10">
    <property type="entry name" value="Winged helix-like DNA-binding domain superfamily/Winged helix DNA-binding domain"/>
    <property type="match status" value="1"/>
</dbReference>
<dbReference type="PROSITE" id="PS50949">
    <property type="entry name" value="HTH_GNTR"/>
    <property type="match status" value="1"/>
</dbReference>
<dbReference type="PANTHER" id="PTHR43537">
    <property type="entry name" value="TRANSCRIPTIONAL REGULATOR, GNTR FAMILY"/>
    <property type="match status" value="1"/>
</dbReference>
<keyword evidence="3" id="KW-0804">Transcription</keyword>
<feature type="domain" description="HTH gntR-type" evidence="4">
    <location>
        <begin position="8"/>
        <end position="75"/>
    </location>
</feature>
<dbReference type="GO" id="GO:0003677">
    <property type="term" value="F:DNA binding"/>
    <property type="evidence" value="ECO:0007669"/>
    <property type="project" value="UniProtKB-KW"/>
</dbReference>
<dbReference type="EMBL" id="VAFL01000019">
    <property type="protein sequence ID" value="TKW64873.1"/>
    <property type="molecule type" value="Genomic_DNA"/>
</dbReference>
<protein>
    <submittedName>
        <fullName evidence="5">GntR family transcriptional regulator</fullName>
    </submittedName>
</protein>
<dbReference type="Proteomes" id="UP000315344">
    <property type="component" value="Unassembled WGS sequence"/>
</dbReference>
<accession>A0A533I1F1</accession>
<evidence type="ECO:0000259" key="4">
    <source>
        <dbReference type="PROSITE" id="PS50949"/>
    </source>
</evidence>
<reference evidence="5 6" key="1">
    <citation type="journal article" date="2017" name="Nat. Commun.">
        <title>In situ click chemistry generation of cyclooxygenase-2 inhibitors.</title>
        <authorList>
            <person name="Bhardwaj A."/>
            <person name="Kaur J."/>
            <person name="Wuest M."/>
            <person name="Wuest F."/>
        </authorList>
    </citation>
    <scope>NUCLEOTIDE SEQUENCE [LARGE SCALE GENOMIC DNA]</scope>
    <source>
        <strain evidence="5">S2_012_000_R3_94</strain>
    </source>
</reference>
<dbReference type="Pfam" id="PF07729">
    <property type="entry name" value="FCD"/>
    <property type="match status" value="1"/>
</dbReference>
<evidence type="ECO:0000313" key="5">
    <source>
        <dbReference type="EMBL" id="TKW64873.1"/>
    </source>
</evidence>
<dbReference type="Pfam" id="PF00392">
    <property type="entry name" value="GntR"/>
    <property type="match status" value="1"/>
</dbReference>
<dbReference type="SMART" id="SM00895">
    <property type="entry name" value="FCD"/>
    <property type="match status" value="1"/>
</dbReference>
<dbReference type="InterPro" id="IPR008920">
    <property type="entry name" value="TF_FadR/GntR_C"/>
</dbReference>
<dbReference type="InterPro" id="IPR011711">
    <property type="entry name" value="GntR_C"/>
</dbReference>
<evidence type="ECO:0000313" key="6">
    <source>
        <dbReference type="Proteomes" id="UP000315344"/>
    </source>
</evidence>
<dbReference type="InterPro" id="IPR036390">
    <property type="entry name" value="WH_DNA-bd_sf"/>
</dbReference>
<dbReference type="InterPro" id="IPR000524">
    <property type="entry name" value="Tscrpt_reg_HTH_GntR"/>
</dbReference>
<dbReference type="AlphaFoldDB" id="A0A533I1F1"/>
<dbReference type="SMART" id="SM00345">
    <property type="entry name" value="HTH_GNTR"/>
    <property type="match status" value="1"/>
</dbReference>
<comment type="caution">
    <text evidence="5">The sequence shown here is derived from an EMBL/GenBank/DDBJ whole genome shotgun (WGS) entry which is preliminary data.</text>
</comment>
<proteinExistence type="predicted"/>
<evidence type="ECO:0000256" key="2">
    <source>
        <dbReference type="ARBA" id="ARBA00023125"/>
    </source>
</evidence>
<name>A0A533I1F1_PARDE</name>
<evidence type="ECO:0000256" key="3">
    <source>
        <dbReference type="ARBA" id="ARBA00023163"/>
    </source>
</evidence>
<dbReference type="Gene3D" id="1.20.120.530">
    <property type="entry name" value="GntR ligand-binding domain-like"/>
    <property type="match status" value="1"/>
</dbReference>
<dbReference type="PANTHER" id="PTHR43537:SF49">
    <property type="entry name" value="TRANSCRIPTIONAL REGULATORY PROTEIN"/>
    <property type="match status" value="1"/>
</dbReference>
<dbReference type="InterPro" id="IPR036388">
    <property type="entry name" value="WH-like_DNA-bd_sf"/>
</dbReference>
<keyword evidence="1" id="KW-0805">Transcription regulation</keyword>
<dbReference type="SUPFAM" id="SSF48008">
    <property type="entry name" value="GntR ligand-binding domain-like"/>
    <property type="match status" value="1"/>
</dbReference>
<dbReference type="GO" id="GO:0003700">
    <property type="term" value="F:DNA-binding transcription factor activity"/>
    <property type="evidence" value="ECO:0007669"/>
    <property type="project" value="InterPro"/>
</dbReference>
<sequence length="219" mass="24858">MGAIATSGDRIQEVIRLLEEDIVLGRLYPRERLVEDQLSQRFEISRHLVRQVLAELEQAGLVLRASGRGVVVAEYSIDEVNELYQMRDLLEGQAARLIPLPLTGAALAEIEALAQTYADAVDRMDMQGVIRANKAFHEKIFAQCGNRFLSGSIDQMAQRANLVRFSTSTNPTFLARSRDEHFQIIEALKQTDHEVLAALCVQHLQPSREYYIEMHRRRA</sequence>